<dbReference type="SUPFAM" id="SSF88659">
    <property type="entry name" value="Sigma3 and sigma4 domains of RNA polymerase sigma factors"/>
    <property type="match status" value="1"/>
</dbReference>
<gene>
    <name evidence="9" type="ordered locus">M5M_09705</name>
</gene>
<organism evidence="9 10">
    <name type="scientific">Simiduia agarivorans (strain DSM 21679 / JCM 13881 / BCRC 17597 / SA1)</name>
    <dbReference type="NCBI Taxonomy" id="1117647"/>
    <lineage>
        <taxon>Bacteria</taxon>
        <taxon>Pseudomonadati</taxon>
        <taxon>Pseudomonadota</taxon>
        <taxon>Gammaproteobacteria</taxon>
        <taxon>Cellvibrionales</taxon>
        <taxon>Cellvibrionaceae</taxon>
        <taxon>Simiduia</taxon>
    </lineage>
</organism>
<name>K4KIZ5_SIMAS</name>
<dbReference type="GO" id="GO:0003677">
    <property type="term" value="F:DNA binding"/>
    <property type="evidence" value="ECO:0007669"/>
    <property type="project" value="UniProtKB-KW"/>
</dbReference>
<reference evidence="9 10" key="1">
    <citation type="journal article" date="2013" name="Genome Announc.">
        <title>Complete genome sequence of Simiduia agarivorans SA1(T), a marine bacterium able to degrade a variety of polysaccharides.</title>
        <authorList>
            <person name="Lin S.Y."/>
            <person name="Shieh W.Y."/>
            <person name="Chen J.S."/>
            <person name="Tang S.L."/>
        </authorList>
    </citation>
    <scope>NUCLEOTIDE SEQUENCE [LARGE SCALE GENOMIC DNA]</scope>
    <source>
        <strain evidence="10">DSM 21679 / JCM 13881 / BCRC 17597 / SA1</strain>
    </source>
</reference>
<dbReference type="PANTHER" id="PTHR43133:SF8">
    <property type="entry name" value="RNA POLYMERASE SIGMA FACTOR HI_1459-RELATED"/>
    <property type="match status" value="1"/>
</dbReference>
<keyword evidence="3" id="KW-0731">Sigma factor</keyword>
<feature type="domain" description="RNA polymerase sigma-70 region 2" evidence="7">
    <location>
        <begin position="11"/>
        <end position="78"/>
    </location>
</feature>
<proteinExistence type="inferred from homology"/>
<dbReference type="KEGG" id="saga:M5M_09705"/>
<evidence type="ECO:0000256" key="4">
    <source>
        <dbReference type="ARBA" id="ARBA00023125"/>
    </source>
</evidence>
<dbReference type="Gene3D" id="1.10.1740.10">
    <property type="match status" value="1"/>
</dbReference>
<dbReference type="Gene3D" id="1.10.10.10">
    <property type="entry name" value="Winged helix-like DNA-binding domain superfamily/Winged helix DNA-binding domain"/>
    <property type="match status" value="1"/>
</dbReference>
<dbReference type="AlphaFoldDB" id="K4KIZ5"/>
<evidence type="ECO:0000256" key="6">
    <source>
        <dbReference type="SAM" id="MobiDB-lite"/>
    </source>
</evidence>
<dbReference type="OrthoDB" id="9797134at2"/>
<dbReference type="InterPro" id="IPR014284">
    <property type="entry name" value="RNA_pol_sigma-70_dom"/>
</dbReference>
<keyword evidence="4" id="KW-0238">DNA-binding</keyword>
<evidence type="ECO:0000259" key="7">
    <source>
        <dbReference type="Pfam" id="PF04542"/>
    </source>
</evidence>
<keyword evidence="10" id="KW-1185">Reference proteome</keyword>
<feature type="region of interest" description="Disordered" evidence="6">
    <location>
        <begin position="79"/>
        <end position="108"/>
    </location>
</feature>
<dbReference type="InterPro" id="IPR013249">
    <property type="entry name" value="RNA_pol_sigma70_r4_t2"/>
</dbReference>
<keyword evidence="2" id="KW-0805">Transcription regulation</keyword>
<evidence type="ECO:0000256" key="1">
    <source>
        <dbReference type="ARBA" id="ARBA00010641"/>
    </source>
</evidence>
<dbReference type="Proteomes" id="UP000000466">
    <property type="component" value="Chromosome"/>
</dbReference>
<dbReference type="InterPro" id="IPR013324">
    <property type="entry name" value="RNA_pol_sigma_r3/r4-like"/>
</dbReference>
<feature type="domain" description="RNA polymerase sigma factor 70 region 4 type 2" evidence="8">
    <location>
        <begin position="116"/>
        <end position="166"/>
    </location>
</feature>
<feature type="compositionally biased region" description="Polar residues" evidence="6">
    <location>
        <begin position="90"/>
        <end position="99"/>
    </location>
</feature>
<evidence type="ECO:0000259" key="8">
    <source>
        <dbReference type="Pfam" id="PF08281"/>
    </source>
</evidence>
<dbReference type="EMBL" id="CP003746">
    <property type="protein sequence ID" value="AFU99124.1"/>
    <property type="molecule type" value="Genomic_DNA"/>
</dbReference>
<dbReference type="InterPro" id="IPR007627">
    <property type="entry name" value="RNA_pol_sigma70_r2"/>
</dbReference>
<dbReference type="InterPro" id="IPR036388">
    <property type="entry name" value="WH-like_DNA-bd_sf"/>
</dbReference>
<dbReference type="Pfam" id="PF04542">
    <property type="entry name" value="Sigma70_r2"/>
    <property type="match status" value="1"/>
</dbReference>
<dbReference type="HOGENOM" id="CLU_047691_3_3_6"/>
<evidence type="ECO:0000256" key="3">
    <source>
        <dbReference type="ARBA" id="ARBA00023082"/>
    </source>
</evidence>
<evidence type="ECO:0000313" key="9">
    <source>
        <dbReference type="EMBL" id="AFU99124.1"/>
    </source>
</evidence>
<sequence>MKSNQDHAEQLWQQYASGIVRTLASYELDSQLREDLAQEIFCAIAQSVERILAAENPRAYVFRIAHNVAVDHVARQVRDKAETHEPGQLAQLQEQSSDAGSDCPAEQVHKNQQQAALARAVQQLAAPYRQVILLLLEDLSANEIADVLQVSAGAVRVRINRAKTELRSVLQDGRQ</sequence>
<dbReference type="InterPro" id="IPR013325">
    <property type="entry name" value="RNA_pol_sigma_r2"/>
</dbReference>
<evidence type="ECO:0000256" key="5">
    <source>
        <dbReference type="ARBA" id="ARBA00023163"/>
    </source>
</evidence>
<dbReference type="Pfam" id="PF08281">
    <property type="entry name" value="Sigma70_r4_2"/>
    <property type="match status" value="1"/>
</dbReference>
<dbReference type="InterPro" id="IPR039425">
    <property type="entry name" value="RNA_pol_sigma-70-like"/>
</dbReference>
<accession>K4KIZ5</accession>
<keyword evidence="5" id="KW-0804">Transcription</keyword>
<dbReference type="STRING" id="1117647.M5M_09705"/>
<dbReference type="eggNOG" id="COG1595">
    <property type="taxonomic scope" value="Bacteria"/>
</dbReference>
<dbReference type="NCBIfam" id="TIGR02937">
    <property type="entry name" value="sigma70-ECF"/>
    <property type="match status" value="1"/>
</dbReference>
<dbReference type="CDD" id="cd06171">
    <property type="entry name" value="Sigma70_r4"/>
    <property type="match status" value="1"/>
</dbReference>
<dbReference type="SUPFAM" id="SSF88946">
    <property type="entry name" value="Sigma2 domain of RNA polymerase sigma factors"/>
    <property type="match status" value="1"/>
</dbReference>
<protein>
    <submittedName>
        <fullName evidence="9">Igma-70 family RNA polymerase sigma factor</fullName>
    </submittedName>
</protein>
<dbReference type="GO" id="GO:0016987">
    <property type="term" value="F:sigma factor activity"/>
    <property type="evidence" value="ECO:0007669"/>
    <property type="project" value="UniProtKB-KW"/>
</dbReference>
<evidence type="ECO:0000256" key="2">
    <source>
        <dbReference type="ARBA" id="ARBA00023015"/>
    </source>
</evidence>
<evidence type="ECO:0000313" key="10">
    <source>
        <dbReference type="Proteomes" id="UP000000466"/>
    </source>
</evidence>
<dbReference type="GO" id="GO:0006352">
    <property type="term" value="P:DNA-templated transcription initiation"/>
    <property type="evidence" value="ECO:0007669"/>
    <property type="project" value="InterPro"/>
</dbReference>
<dbReference type="RefSeq" id="WP_015047288.1">
    <property type="nucleotide sequence ID" value="NC_018868.3"/>
</dbReference>
<comment type="similarity">
    <text evidence="1">Belongs to the sigma-70 factor family. ECF subfamily.</text>
</comment>
<dbReference type="PANTHER" id="PTHR43133">
    <property type="entry name" value="RNA POLYMERASE ECF-TYPE SIGMA FACTO"/>
    <property type="match status" value="1"/>
</dbReference>